<evidence type="ECO:0000259" key="1">
    <source>
        <dbReference type="PROSITE" id="PS50097"/>
    </source>
</evidence>
<organism evidence="2 3">
    <name type="scientific">Diversispora epigaea</name>
    <dbReference type="NCBI Taxonomy" id="1348612"/>
    <lineage>
        <taxon>Eukaryota</taxon>
        <taxon>Fungi</taxon>
        <taxon>Fungi incertae sedis</taxon>
        <taxon>Mucoromycota</taxon>
        <taxon>Glomeromycotina</taxon>
        <taxon>Glomeromycetes</taxon>
        <taxon>Diversisporales</taxon>
        <taxon>Diversisporaceae</taxon>
        <taxon>Diversispora</taxon>
    </lineage>
</organism>
<dbReference type="PROSITE" id="PS50097">
    <property type="entry name" value="BTB"/>
    <property type="match status" value="1"/>
</dbReference>
<protein>
    <recommendedName>
        <fullName evidence="1">BTB domain-containing protein</fullName>
    </recommendedName>
</protein>
<dbReference type="Gene3D" id="3.30.710.10">
    <property type="entry name" value="Potassium Channel Kv1.1, Chain A"/>
    <property type="match status" value="1"/>
</dbReference>
<dbReference type="InterPro" id="IPR000210">
    <property type="entry name" value="BTB/POZ_dom"/>
</dbReference>
<comment type="caution">
    <text evidence="2">The sequence shown here is derived from an EMBL/GenBank/DDBJ whole genome shotgun (WGS) entry which is preliminary data.</text>
</comment>
<sequence>MTTTTLTQESCIPELNSLCLNSPTSPTTNNNNNNNNLPPMIRGIPINYVLEKLHELGSAYYNDKSTAYAELHIDGCSKPYYVHKEYLVLQSTFFSEVFNNDDVSNGDVITISLPAPNMFDPILKYFYDGDADKFYDALNILNYKQIWENVECLGLGAEPRAVCLAYYQNEINHE</sequence>
<dbReference type="AlphaFoldDB" id="A0A397JU66"/>
<evidence type="ECO:0000313" key="3">
    <source>
        <dbReference type="Proteomes" id="UP000266861"/>
    </source>
</evidence>
<evidence type="ECO:0000313" key="2">
    <source>
        <dbReference type="EMBL" id="RHZ87960.1"/>
    </source>
</evidence>
<gene>
    <name evidence="2" type="ORF">Glove_27g13</name>
</gene>
<keyword evidence="3" id="KW-1185">Reference proteome</keyword>
<dbReference type="SUPFAM" id="SSF54695">
    <property type="entry name" value="POZ domain"/>
    <property type="match status" value="1"/>
</dbReference>
<dbReference type="OrthoDB" id="10250130at2759"/>
<dbReference type="InterPro" id="IPR011333">
    <property type="entry name" value="SKP1/BTB/POZ_sf"/>
</dbReference>
<feature type="domain" description="BTB" evidence="1">
    <location>
        <begin position="67"/>
        <end position="130"/>
    </location>
</feature>
<reference evidence="2 3" key="1">
    <citation type="submission" date="2018-08" db="EMBL/GenBank/DDBJ databases">
        <title>Genome and evolution of the arbuscular mycorrhizal fungus Diversispora epigaea (formerly Glomus versiforme) and its bacterial endosymbionts.</title>
        <authorList>
            <person name="Sun X."/>
            <person name="Fei Z."/>
            <person name="Harrison M."/>
        </authorList>
    </citation>
    <scope>NUCLEOTIDE SEQUENCE [LARGE SCALE GENOMIC DNA]</scope>
    <source>
        <strain evidence="2 3">IT104</strain>
    </source>
</reference>
<accession>A0A397JU66</accession>
<dbReference type="EMBL" id="PQFF01000025">
    <property type="protein sequence ID" value="RHZ87960.1"/>
    <property type="molecule type" value="Genomic_DNA"/>
</dbReference>
<proteinExistence type="predicted"/>
<name>A0A397JU66_9GLOM</name>
<dbReference type="Proteomes" id="UP000266861">
    <property type="component" value="Unassembled WGS sequence"/>
</dbReference>
<dbReference type="Pfam" id="PF00651">
    <property type="entry name" value="BTB"/>
    <property type="match status" value="1"/>
</dbReference>